<gene>
    <name evidence="2" type="ORF">H920_09768</name>
</gene>
<keyword evidence="3" id="KW-1185">Reference proteome</keyword>
<name>A0A091E187_FUKDA</name>
<evidence type="ECO:0000313" key="2">
    <source>
        <dbReference type="EMBL" id="KFO28826.1"/>
    </source>
</evidence>
<evidence type="ECO:0000256" key="1">
    <source>
        <dbReference type="SAM" id="MobiDB-lite"/>
    </source>
</evidence>
<dbReference type="AlphaFoldDB" id="A0A091E187"/>
<sequence>MSGAFQPNSSAGAETPGPTASWASNSTSYINISGLRLETEGLGPPHPATRPCQLSLHVCGDRQPGRLFRTPDALLPRDFSGMDFSCHCGLTLEPGRRVL</sequence>
<dbReference type="EMBL" id="KN122676">
    <property type="protein sequence ID" value="KFO28826.1"/>
    <property type="molecule type" value="Genomic_DNA"/>
</dbReference>
<proteinExistence type="predicted"/>
<protein>
    <submittedName>
        <fullName evidence="2">Uncharacterized protein</fullName>
    </submittedName>
</protein>
<dbReference type="Proteomes" id="UP000028990">
    <property type="component" value="Unassembled WGS sequence"/>
</dbReference>
<organism evidence="2 3">
    <name type="scientific">Fukomys damarensis</name>
    <name type="common">Damaraland mole rat</name>
    <name type="synonym">Cryptomys damarensis</name>
    <dbReference type="NCBI Taxonomy" id="885580"/>
    <lineage>
        <taxon>Eukaryota</taxon>
        <taxon>Metazoa</taxon>
        <taxon>Chordata</taxon>
        <taxon>Craniata</taxon>
        <taxon>Vertebrata</taxon>
        <taxon>Euteleostomi</taxon>
        <taxon>Mammalia</taxon>
        <taxon>Eutheria</taxon>
        <taxon>Euarchontoglires</taxon>
        <taxon>Glires</taxon>
        <taxon>Rodentia</taxon>
        <taxon>Hystricomorpha</taxon>
        <taxon>Bathyergidae</taxon>
        <taxon>Fukomys</taxon>
    </lineage>
</organism>
<reference evidence="2 3" key="1">
    <citation type="submission" date="2013-11" db="EMBL/GenBank/DDBJ databases">
        <title>The Damaraland mole rat (Fukomys damarensis) genome and evolution of African mole rats.</title>
        <authorList>
            <person name="Gladyshev V.N."/>
            <person name="Fang X."/>
        </authorList>
    </citation>
    <scope>NUCLEOTIDE SEQUENCE [LARGE SCALE GENOMIC DNA]</scope>
    <source>
        <tissue evidence="2">Liver</tissue>
    </source>
</reference>
<feature type="region of interest" description="Disordered" evidence="1">
    <location>
        <begin position="1"/>
        <end position="24"/>
    </location>
</feature>
<accession>A0A091E187</accession>
<feature type="compositionally biased region" description="Polar residues" evidence="1">
    <location>
        <begin position="1"/>
        <end position="12"/>
    </location>
</feature>
<evidence type="ECO:0000313" key="3">
    <source>
        <dbReference type="Proteomes" id="UP000028990"/>
    </source>
</evidence>